<organism evidence="2 3">
    <name type="scientific">Oesophagostomum dentatum</name>
    <name type="common">Nodular worm</name>
    <dbReference type="NCBI Taxonomy" id="61180"/>
    <lineage>
        <taxon>Eukaryota</taxon>
        <taxon>Metazoa</taxon>
        <taxon>Ecdysozoa</taxon>
        <taxon>Nematoda</taxon>
        <taxon>Chromadorea</taxon>
        <taxon>Rhabditida</taxon>
        <taxon>Rhabditina</taxon>
        <taxon>Rhabditomorpha</taxon>
        <taxon>Strongyloidea</taxon>
        <taxon>Strongylidae</taxon>
        <taxon>Oesophagostomum</taxon>
    </lineage>
</organism>
<keyword evidence="3" id="KW-1185">Reference proteome</keyword>
<evidence type="ECO:0000313" key="2">
    <source>
        <dbReference type="EMBL" id="KHJ87742.1"/>
    </source>
</evidence>
<protein>
    <recommendedName>
        <fullName evidence="4">Secreted protein</fullName>
    </recommendedName>
</protein>
<gene>
    <name evidence="2" type="ORF">OESDEN_12476</name>
</gene>
<evidence type="ECO:0008006" key="4">
    <source>
        <dbReference type="Google" id="ProtNLM"/>
    </source>
</evidence>
<evidence type="ECO:0000256" key="1">
    <source>
        <dbReference type="SAM" id="SignalP"/>
    </source>
</evidence>
<evidence type="ECO:0000313" key="3">
    <source>
        <dbReference type="Proteomes" id="UP000053660"/>
    </source>
</evidence>
<sequence length="80" mass="9075">MSASFTVVLCCSLIIALAQSLNQPTYIPPDCSKNPWSSHAKTLNSRFRRELAGFVVGSRENVVCWNFLFNRQTVYFRSCP</sequence>
<proteinExistence type="predicted"/>
<feature type="chain" id="PRO_5002082741" description="Secreted protein" evidence="1">
    <location>
        <begin position="19"/>
        <end position="80"/>
    </location>
</feature>
<feature type="signal peptide" evidence="1">
    <location>
        <begin position="1"/>
        <end position="18"/>
    </location>
</feature>
<dbReference type="Proteomes" id="UP000053660">
    <property type="component" value="Unassembled WGS sequence"/>
</dbReference>
<name>A0A0B1SW51_OESDE</name>
<reference evidence="2 3" key="1">
    <citation type="submission" date="2014-03" db="EMBL/GenBank/DDBJ databases">
        <title>Draft genome of the hookworm Oesophagostomum dentatum.</title>
        <authorList>
            <person name="Mitreva M."/>
        </authorList>
    </citation>
    <scope>NUCLEOTIDE SEQUENCE [LARGE SCALE GENOMIC DNA]</scope>
    <source>
        <strain evidence="2 3">OD-Hann</strain>
    </source>
</reference>
<dbReference type="AlphaFoldDB" id="A0A0B1SW51"/>
<keyword evidence="1" id="KW-0732">Signal</keyword>
<dbReference type="EMBL" id="KN557121">
    <property type="protein sequence ID" value="KHJ87742.1"/>
    <property type="molecule type" value="Genomic_DNA"/>
</dbReference>
<accession>A0A0B1SW51</accession>